<gene>
    <name evidence="2" type="ORF">GM418_16600</name>
</gene>
<reference evidence="2 3" key="1">
    <citation type="submission" date="2019-11" db="EMBL/GenBank/DDBJ databases">
        <authorList>
            <person name="Zheng R.K."/>
            <person name="Sun C.M."/>
        </authorList>
    </citation>
    <scope>NUCLEOTIDE SEQUENCE [LARGE SCALE GENOMIC DNA]</scope>
    <source>
        <strain evidence="2 3">WC007</strain>
    </source>
</reference>
<keyword evidence="1" id="KW-0472">Membrane</keyword>
<keyword evidence="3" id="KW-1185">Reference proteome</keyword>
<dbReference type="RefSeq" id="WP_158868307.1">
    <property type="nucleotide sequence ID" value="NZ_CP046401.1"/>
</dbReference>
<proteinExistence type="predicted"/>
<feature type="transmembrane region" description="Helical" evidence="1">
    <location>
        <begin position="98"/>
        <end position="118"/>
    </location>
</feature>
<sequence>MESWATKTIAEIDKNLEGIRDKEIRFYRVEELKRNIKRVGEFSSSCPYCQKEKLNITEVTKKINEAIKVPGKSRREYDRLISRISSHMHKQHGFIAPYYYTYLFSFFGMVAGLLTGYILQKFIPAQNWEMLILGFVVGLLPGYFIGFFKDKKIRSNKKLM</sequence>
<evidence type="ECO:0000313" key="3">
    <source>
        <dbReference type="Proteomes" id="UP000428260"/>
    </source>
</evidence>
<name>A0A6I6JS15_9BACT</name>
<keyword evidence="1" id="KW-1133">Transmembrane helix</keyword>
<dbReference type="EMBL" id="CP046401">
    <property type="protein sequence ID" value="QGY45231.1"/>
    <property type="molecule type" value="Genomic_DNA"/>
</dbReference>
<organism evidence="2 3">
    <name type="scientific">Maribellus comscasis</name>
    <dbReference type="NCBI Taxonomy" id="2681766"/>
    <lineage>
        <taxon>Bacteria</taxon>
        <taxon>Pseudomonadati</taxon>
        <taxon>Bacteroidota</taxon>
        <taxon>Bacteroidia</taxon>
        <taxon>Marinilabiliales</taxon>
        <taxon>Prolixibacteraceae</taxon>
        <taxon>Maribellus</taxon>
    </lineage>
</organism>
<evidence type="ECO:0000313" key="2">
    <source>
        <dbReference type="EMBL" id="QGY45231.1"/>
    </source>
</evidence>
<accession>A0A6I6JS15</accession>
<dbReference type="AlphaFoldDB" id="A0A6I6JS15"/>
<dbReference type="Proteomes" id="UP000428260">
    <property type="component" value="Chromosome"/>
</dbReference>
<feature type="transmembrane region" description="Helical" evidence="1">
    <location>
        <begin position="130"/>
        <end position="148"/>
    </location>
</feature>
<keyword evidence="1" id="KW-0812">Transmembrane</keyword>
<evidence type="ECO:0000256" key="1">
    <source>
        <dbReference type="SAM" id="Phobius"/>
    </source>
</evidence>
<dbReference type="KEGG" id="mcos:GM418_16600"/>
<protein>
    <submittedName>
        <fullName evidence="2">Uncharacterized protein</fullName>
    </submittedName>
</protein>